<sequence>MHKVVVNTLPNKNEHLNYIRTTFSCRIYFKGAIEMKTIIVIVGGSGSGKTTIAHRLETHGFKRLITTTTRSMRKGEVNHHDYHFVSKEEFQRLDKVEESEYAGNHYGLTIIEVDTKLTQHDQLVICMDMNGARAMQRKYPKYTKVVFIRLTKELLVERLKRRGSTDEEIQSRLEEAKKKNEFGMPDQVDLIIENKDLDESVQSILQLTAKQKEKANR</sequence>
<protein>
    <submittedName>
        <fullName evidence="7">AAA family ATPase</fullName>
    </submittedName>
</protein>
<organism evidence="7 8">
    <name type="scientific">Allobacillus salarius</name>
    <dbReference type="NCBI Taxonomy" id="1955272"/>
    <lineage>
        <taxon>Bacteria</taxon>
        <taxon>Bacillati</taxon>
        <taxon>Bacillota</taxon>
        <taxon>Bacilli</taxon>
        <taxon>Bacillales</taxon>
        <taxon>Bacillaceae</taxon>
        <taxon>Allobacillus</taxon>
    </lineage>
</organism>
<keyword evidence="8" id="KW-1185">Reference proteome</keyword>
<name>A0A556PGJ9_9BACI</name>
<evidence type="ECO:0000256" key="2">
    <source>
        <dbReference type="ARBA" id="ARBA00005790"/>
    </source>
</evidence>
<dbReference type="GO" id="GO:0004385">
    <property type="term" value="F:GMP kinase activity"/>
    <property type="evidence" value="ECO:0007669"/>
    <property type="project" value="UniProtKB-EC"/>
</dbReference>
<proteinExistence type="inferred from homology"/>
<dbReference type="PANTHER" id="PTHR23117:SF13">
    <property type="entry name" value="GUANYLATE KINASE"/>
    <property type="match status" value="1"/>
</dbReference>
<dbReference type="SUPFAM" id="SSF52540">
    <property type="entry name" value="P-loop containing nucleoside triphosphate hydrolases"/>
    <property type="match status" value="1"/>
</dbReference>
<comment type="caution">
    <text evidence="7">The sequence shown here is derived from an EMBL/GenBank/DDBJ whole genome shotgun (WGS) entry which is preliminary data.</text>
</comment>
<comment type="catalytic activity">
    <reaction evidence="5">
        <text>GMP + ATP = GDP + ADP</text>
        <dbReference type="Rhea" id="RHEA:20780"/>
        <dbReference type="ChEBI" id="CHEBI:30616"/>
        <dbReference type="ChEBI" id="CHEBI:58115"/>
        <dbReference type="ChEBI" id="CHEBI:58189"/>
        <dbReference type="ChEBI" id="CHEBI:456216"/>
        <dbReference type="EC" id="2.7.4.8"/>
    </reaction>
</comment>
<evidence type="ECO:0000256" key="3">
    <source>
        <dbReference type="ARBA" id="ARBA00022679"/>
    </source>
</evidence>
<keyword evidence="3" id="KW-0808">Transferase</keyword>
<dbReference type="AlphaFoldDB" id="A0A556PGJ9"/>
<dbReference type="GO" id="GO:0005829">
    <property type="term" value="C:cytosol"/>
    <property type="evidence" value="ECO:0007669"/>
    <property type="project" value="TreeGrafter"/>
</dbReference>
<dbReference type="PANTHER" id="PTHR23117">
    <property type="entry name" value="GUANYLATE KINASE-RELATED"/>
    <property type="match status" value="1"/>
</dbReference>
<dbReference type="InterPro" id="IPR008145">
    <property type="entry name" value="GK/Ca_channel_bsu"/>
</dbReference>
<dbReference type="InterPro" id="IPR027417">
    <property type="entry name" value="P-loop_NTPase"/>
</dbReference>
<feature type="domain" description="Guanylate kinase-like" evidence="6">
    <location>
        <begin position="36"/>
        <end position="209"/>
    </location>
</feature>
<keyword evidence="4" id="KW-0418">Kinase</keyword>
<dbReference type="Pfam" id="PF00625">
    <property type="entry name" value="Guanylate_kin"/>
    <property type="match status" value="1"/>
</dbReference>
<comment type="similarity">
    <text evidence="2">Belongs to the guanylate kinase family.</text>
</comment>
<evidence type="ECO:0000256" key="1">
    <source>
        <dbReference type="ARBA" id="ARBA00003531"/>
    </source>
</evidence>
<evidence type="ECO:0000256" key="5">
    <source>
        <dbReference type="ARBA" id="ARBA00048594"/>
    </source>
</evidence>
<dbReference type="SMART" id="SM00072">
    <property type="entry name" value="GuKc"/>
    <property type="match status" value="1"/>
</dbReference>
<accession>A0A556PGJ9</accession>
<reference evidence="7 8" key="1">
    <citation type="submission" date="2019-07" db="EMBL/GenBank/DDBJ databases">
        <title>Allobacillus sp. nov. SKP isolated from shrimp paste of Euphausiacea.</title>
        <authorList>
            <person name="Kanchanasin P."/>
            <person name="Tanasupawat S."/>
            <person name="Shi W."/>
            <person name="Wu L."/>
            <person name="Ma J."/>
        </authorList>
    </citation>
    <scope>NUCLEOTIDE SEQUENCE [LARGE SCALE GENOMIC DNA]</scope>
    <source>
        <strain evidence="7 8">SKP4-8</strain>
    </source>
</reference>
<evidence type="ECO:0000259" key="6">
    <source>
        <dbReference type="PROSITE" id="PS50052"/>
    </source>
</evidence>
<dbReference type="PROSITE" id="PS50052">
    <property type="entry name" value="GUANYLATE_KINASE_2"/>
    <property type="match status" value="1"/>
</dbReference>
<comment type="function">
    <text evidence="1">Essential for recycling GMP and indirectly, cGMP.</text>
</comment>
<evidence type="ECO:0000313" key="8">
    <source>
        <dbReference type="Proteomes" id="UP000316425"/>
    </source>
</evidence>
<dbReference type="EMBL" id="VMHE01000016">
    <property type="protein sequence ID" value="TSJ63514.1"/>
    <property type="molecule type" value="Genomic_DNA"/>
</dbReference>
<evidence type="ECO:0000313" key="7">
    <source>
        <dbReference type="EMBL" id="TSJ63514.1"/>
    </source>
</evidence>
<dbReference type="Gene3D" id="3.40.50.300">
    <property type="entry name" value="P-loop containing nucleotide triphosphate hydrolases"/>
    <property type="match status" value="1"/>
</dbReference>
<dbReference type="Proteomes" id="UP000316425">
    <property type="component" value="Unassembled WGS sequence"/>
</dbReference>
<evidence type="ECO:0000256" key="4">
    <source>
        <dbReference type="ARBA" id="ARBA00022777"/>
    </source>
</evidence>
<dbReference type="InterPro" id="IPR008144">
    <property type="entry name" value="Guanylate_kin-like_dom"/>
</dbReference>
<dbReference type="OrthoDB" id="1033810at2"/>
<gene>
    <name evidence="7" type="ORF">FPQ13_09265</name>
</gene>